<feature type="region of interest" description="Disordered" evidence="3">
    <location>
        <begin position="1000"/>
        <end position="1124"/>
    </location>
</feature>
<feature type="compositionally biased region" description="Basic and acidic residues" evidence="3">
    <location>
        <begin position="1204"/>
        <end position="1218"/>
    </location>
</feature>
<feature type="region of interest" description="Disordered" evidence="3">
    <location>
        <begin position="872"/>
        <end position="921"/>
    </location>
</feature>
<feature type="compositionally biased region" description="Polar residues" evidence="3">
    <location>
        <begin position="1237"/>
        <end position="1252"/>
    </location>
</feature>
<feature type="region of interest" description="Disordered" evidence="3">
    <location>
        <begin position="164"/>
        <end position="191"/>
    </location>
</feature>
<dbReference type="SUPFAM" id="SSF53474">
    <property type="entry name" value="alpha/beta-Hydrolases"/>
    <property type="match status" value="1"/>
</dbReference>
<accession>V9DKJ9</accession>
<name>V9DKJ9_9EURO</name>
<feature type="compositionally biased region" description="Acidic residues" evidence="3">
    <location>
        <begin position="341"/>
        <end position="356"/>
    </location>
</feature>
<dbReference type="InterPro" id="IPR029058">
    <property type="entry name" value="AB_hydrolase_fold"/>
</dbReference>
<evidence type="ECO:0000256" key="3">
    <source>
        <dbReference type="SAM" id="MobiDB-lite"/>
    </source>
</evidence>
<evidence type="ECO:0000259" key="4">
    <source>
        <dbReference type="Pfam" id="PF05057"/>
    </source>
</evidence>
<dbReference type="InterPro" id="IPR044294">
    <property type="entry name" value="Lipase-like"/>
</dbReference>
<dbReference type="RefSeq" id="XP_008723820.1">
    <property type="nucleotide sequence ID" value="XM_008725598.1"/>
</dbReference>
<dbReference type="HOGENOM" id="CLU_007367_0_0_1"/>
<feature type="region of interest" description="Disordered" evidence="3">
    <location>
        <begin position="652"/>
        <end position="717"/>
    </location>
</feature>
<feature type="compositionally biased region" description="Basic and acidic residues" evidence="3">
    <location>
        <begin position="679"/>
        <end position="699"/>
    </location>
</feature>
<feature type="compositionally biased region" description="Basic residues" evidence="3">
    <location>
        <begin position="182"/>
        <end position="191"/>
    </location>
</feature>
<feature type="region of interest" description="Disordered" evidence="3">
    <location>
        <begin position="730"/>
        <end position="835"/>
    </location>
</feature>
<feature type="compositionally biased region" description="Basic and acidic residues" evidence="3">
    <location>
        <begin position="1009"/>
        <end position="1027"/>
    </location>
</feature>
<evidence type="ECO:0000256" key="2">
    <source>
        <dbReference type="ARBA" id="ARBA00022963"/>
    </source>
</evidence>
<feature type="region of interest" description="Disordered" evidence="3">
    <location>
        <begin position="231"/>
        <end position="255"/>
    </location>
</feature>
<feature type="compositionally biased region" description="Gly residues" evidence="3">
    <location>
        <begin position="1293"/>
        <end position="1302"/>
    </location>
</feature>
<dbReference type="EMBL" id="KB822698">
    <property type="protein sequence ID" value="ETI27414.1"/>
    <property type="molecule type" value="Genomic_DNA"/>
</dbReference>
<dbReference type="GO" id="GO:0047372">
    <property type="term" value="F:monoacylglycerol lipase activity"/>
    <property type="evidence" value="ECO:0007669"/>
    <property type="project" value="TreeGrafter"/>
</dbReference>
<feature type="compositionally biased region" description="Basic and acidic residues" evidence="3">
    <location>
        <begin position="1314"/>
        <end position="1323"/>
    </location>
</feature>
<evidence type="ECO:0000313" key="6">
    <source>
        <dbReference type="Proteomes" id="UP000030678"/>
    </source>
</evidence>
<keyword evidence="2" id="KW-0443">Lipid metabolism</keyword>
<dbReference type="GeneID" id="19988097"/>
<dbReference type="PANTHER" id="PTHR12482:SF62">
    <property type="entry name" value="LIPASE ROG1-RELATED"/>
    <property type="match status" value="1"/>
</dbReference>
<feature type="region of interest" description="Disordered" evidence="3">
    <location>
        <begin position="1164"/>
        <end position="1323"/>
    </location>
</feature>
<feature type="compositionally biased region" description="Basic residues" evidence="3">
    <location>
        <begin position="745"/>
        <end position="754"/>
    </location>
</feature>
<proteinExistence type="inferred from homology"/>
<feature type="compositionally biased region" description="Basic and acidic residues" evidence="3">
    <location>
        <begin position="286"/>
        <end position="320"/>
    </location>
</feature>
<dbReference type="Proteomes" id="UP000030678">
    <property type="component" value="Unassembled WGS sequence"/>
</dbReference>
<keyword evidence="2" id="KW-0442">Lipid degradation</keyword>
<feature type="compositionally biased region" description="Polar residues" evidence="3">
    <location>
        <begin position="1030"/>
        <end position="1062"/>
    </location>
</feature>
<feature type="domain" description="DUF676" evidence="4">
    <location>
        <begin position="253"/>
        <end position="288"/>
    </location>
</feature>
<feature type="compositionally biased region" description="Polar residues" evidence="3">
    <location>
        <begin position="1100"/>
        <end position="1112"/>
    </location>
</feature>
<dbReference type="VEuPathDB" id="FungiDB:G647_09604"/>
<dbReference type="GO" id="GO:0016042">
    <property type="term" value="P:lipid catabolic process"/>
    <property type="evidence" value="ECO:0007669"/>
    <property type="project" value="UniProtKB-KW"/>
</dbReference>
<comment type="similarity">
    <text evidence="1">Belongs to the putative lipase ROG1 family.</text>
</comment>
<sequence length="1323" mass="144962">MLLIHQTGAVKVGEVVRYTVTYTPSLDRILPPPSHLHVKIKNTVAAPLRAAYLHGPYTLYVACYPSTFDPFRKHETVHTEGAPAFEPQLKAGGHWTAKLTVPEEVREDAQRYSTDNRLKGGGERKSFTWIIEVASQIIFSKTASVEYELLVGRDERSVDLGFHGVIGSGQGAPGKLEDHQKGRSKSTPAHHRGVFSKAIRLVVDDTESLWNTPPFPEWETDDEGRSHVAIEQGPQHGDKRDAGAKPEKKQKTQKKIHLVLLTHGIHSNVGADMLFMKESIDSAARQAKEDAKKRREELRTRRMARENDFGRTAVDQRSKSVPDTALLGDTGGNTPGPSTSTEDDKEEDAEEEDEEEVYVRGFTGNTVKTEKGIQYLGKRFAKYVLSITYPDQPYLPVKSSMNKSLSKSLSAPMSKTPGPQDHGSTQPAHKNSSIIKDENHRSHNLPYRITSISFIAHSLGGLIQTYAIAYIQKHSPEFFDLIKPINFVAMASPFLGLSNENPVYVKFALDFGLVGRTGQDLGLTWRAPTLAKSGWGAMVAGFTNEANKKTPDKDSDPAAKPLLRILPTGPAHVALKKFRNRTVYSNVVNDGIVPLRTSCLLFLDWRGLGRVEKARRESGLVGTMVGWGWAEMLGHNASDSRKTLTWQNLFSDSGDDVGKSGKSPSDPESKVPQAETSEGFDHDQRASEPEDNQSVEKNESAVAGRTDVQSSADATSAPNLWTEVLNFFRPHAGRPKTPPGSPSRSPKRTQKIYRRGQIMSYQQGESESEEPSRENSQDGGTGSAAGKALVRGASLFGNDSRDDGNAEVEAPPKTTFFESAGDLLNPPLPPKDFILDPAARPRTIFHDRVYHPGDIPPPPAKRQRTFGIRRSTSNLAAQAASSSQLSLGPASPEFARPASANHPTPPSQVKPDHGQSQTQDVGTMKIEEKIARAYHKDLSWRKVLVRLEPDAHNNLVVRRMFANAYGWPVVRHLCDTHFAYTAAARTRDEDEENVERAIAQEEPLTGGERGGESVRGQRELPDVKEEGNAIDSNRANTTDNIRIEESSPQEVETLQTDFQKLSTKWKMHESPRAATAGRTKRTDSEAREARDDVSELVSRVSATGESYSSMNSGRAALSRLARQDSARWSDRFFEGSDDGAEDEDEDGLLQEIRRARYRGELNRKFNIDFDVESAPSDSESGRTPVEKISNGPLTESPNSTKLSKPKDKGKGKESEEHMITGSDMPLSAEPAELEPLSHSSAGTNTPRHNASSDVEVGPELEPGSITAPGTAAALGLSLDEKIDETRKPQTRSGGAGNAGNAGGVAEQVALATTRSRDSQEDDS</sequence>
<dbReference type="OrthoDB" id="5368485at2759"/>
<reference evidence="5 6" key="1">
    <citation type="submission" date="2013-03" db="EMBL/GenBank/DDBJ databases">
        <title>The Genome Sequence of Cladophialophora carrionii CBS 160.54.</title>
        <authorList>
            <consortium name="The Broad Institute Genomics Platform"/>
            <person name="Cuomo C."/>
            <person name="de Hoog S."/>
            <person name="Gorbushina A."/>
            <person name="Walker B."/>
            <person name="Young S.K."/>
            <person name="Zeng Q."/>
            <person name="Gargeya S."/>
            <person name="Fitzgerald M."/>
            <person name="Haas B."/>
            <person name="Abouelleil A."/>
            <person name="Allen A.W."/>
            <person name="Alvarado L."/>
            <person name="Arachchi H.M."/>
            <person name="Berlin A.M."/>
            <person name="Chapman S.B."/>
            <person name="Gainer-Dewar J."/>
            <person name="Goldberg J."/>
            <person name="Griggs A."/>
            <person name="Gujja S."/>
            <person name="Hansen M."/>
            <person name="Howarth C."/>
            <person name="Imamovic A."/>
            <person name="Ireland A."/>
            <person name="Larimer J."/>
            <person name="McCowan C."/>
            <person name="Murphy C."/>
            <person name="Pearson M."/>
            <person name="Poon T.W."/>
            <person name="Priest M."/>
            <person name="Roberts A."/>
            <person name="Saif S."/>
            <person name="Shea T."/>
            <person name="Sisk P."/>
            <person name="Sykes S."/>
            <person name="Wortman J."/>
            <person name="Nusbaum C."/>
            <person name="Birren B."/>
        </authorList>
    </citation>
    <scope>NUCLEOTIDE SEQUENCE [LARGE SCALE GENOMIC DNA]</scope>
    <source>
        <strain evidence="5 6">CBS 160.54</strain>
    </source>
</reference>
<feature type="domain" description="DUF676" evidence="4">
    <location>
        <begin position="444"/>
        <end position="597"/>
    </location>
</feature>
<dbReference type="Gene3D" id="3.40.50.1820">
    <property type="entry name" value="alpha/beta hydrolase"/>
    <property type="match status" value="1"/>
</dbReference>
<evidence type="ECO:0000313" key="5">
    <source>
        <dbReference type="EMBL" id="ETI27414.1"/>
    </source>
</evidence>
<feature type="compositionally biased region" description="Basic and acidic residues" evidence="3">
    <location>
        <begin position="1278"/>
        <end position="1287"/>
    </location>
</feature>
<feature type="compositionally biased region" description="Low complexity" evidence="3">
    <location>
        <begin position="875"/>
        <end position="892"/>
    </location>
</feature>
<feature type="compositionally biased region" description="Basic and acidic residues" evidence="3">
    <location>
        <begin position="236"/>
        <end position="250"/>
    </location>
</feature>
<feature type="compositionally biased region" description="Polar residues" evidence="3">
    <location>
        <begin position="422"/>
        <end position="434"/>
    </location>
</feature>
<feature type="compositionally biased region" description="Basic and acidic residues" evidence="3">
    <location>
        <begin position="1080"/>
        <end position="1093"/>
    </location>
</feature>
<gene>
    <name evidence="5" type="ORF">G647_09604</name>
</gene>
<feature type="compositionally biased region" description="Polar residues" evidence="3">
    <location>
        <begin position="707"/>
        <end position="717"/>
    </location>
</feature>
<dbReference type="PANTHER" id="PTHR12482">
    <property type="entry name" value="LIPASE ROG1-RELATED-RELATED"/>
    <property type="match status" value="1"/>
</dbReference>
<evidence type="ECO:0000256" key="1">
    <source>
        <dbReference type="ARBA" id="ARBA00007920"/>
    </source>
</evidence>
<feature type="region of interest" description="Disordered" evidence="3">
    <location>
        <begin position="405"/>
        <end position="437"/>
    </location>
</feature>
<protein>
    <recommendedName>
        <fullName evidence="4">DUF676 domain-containing protein</fullName>
    </recommendedName>
</protein>
<dbReference type="InterPro" id="IPR007751">
    <property type="entry name" value="DUF676_lipase-like"/>
</dbReference>
<organism evidence="5 6">
    <name type="scientific">Cladophialophora carrionii CBS 160.54</name>
    <dbReference type="NCBI Taxonomy" id="1279043"/>
    <lineage>
        <taxon>Eukaryota</taxon>
        <taxon>Fungi</taxon>
        <taxon>Dikarya</taxon>
        <taxon>Ascomycota</taxon>
        <taxon>Pezizomycotina</taxon>
        <taxon>Eurotiomycetes</taxon>
        <taxon>Chaetothyriomycetidae</taxon>
        <taxon>Chaetothyriales</taxon>
        <taxon>Herpotrichiellaceae</taxon>
        <taxon>Cladophialophora</taxon>
    </lineage>
</organism>
<feature type="region of interest" description="Disordered" evidence="3">
    <location>
        <begin position="286"/>
        <end position="358"/>
    </location>
</feature>
<dbReference type="Pfam" id="PF05057">
    <property type="entry name" value="DUF676"/>
    <property type="match status" value="2"/>
</dbReference>